<proteinExistence type="predicted"/>
<dbReference type="PANTHER" id="PTHR10174">
    <property type="entry name" value="ALPHA-TOCOPHEROL TRANSFER PROTEIN-RELATED"/>
    <property type="match status" value="1"/>
</dbReference>
<protein>
    <submittedName>
        <fullName evidence="2">Alpha-tocopherol transfer protein</fullName>
    </submittedName>
</protein>
<evidence type="ECO:0000259" key="1">
    <source>
        <dbReference type="PROSITE" id="PS50191"/>
    </source>
</evidence>
<keyword evidence="3" id="KW-1185">Reference proteome</keyword>
<dbReference type="GO" id="GO:1902936">
    <property type="term" value="F:phosphatidylinositol bisphosphate binding"/>
    <property type="evidence" value="ECO:0007669"/>
    <property type="project" value="TreeGrafter"/>
</dbReference>
<dbReference type="SUPFAM" id="SSF52087">
    <property type="entry name" value="CRAL/TRIO domain"/>
    <property type="match status" value="1"/>
</dbReference>
<dbReference type="InterPro" id="IPR036865">
    <property type="entry name" value="CRAL-TRIO_dom_sf"/>
</dbReference>
<name>A0A226ECY2_FOLCA</name>
<sequence length="225" mass="25287">AKRLLISCTVSYPDLFALIDFTKLKPVLEKKIFQIVNTGENESSKSPGILVLRINRWNPSDVPFDELVAVGILYVYELIKDSFATQRNGGILIIDADGFEFSHVKVISFDAIKRLNCLLNALPIKFVGCVIINSPKVVEKLFNIFKYAVGAKNRKLIHVVHKNLWPLNDMIPAADSMQIPRCFGGKVDDEIGFLSGVEDYMMDDTTVPTLVANVQNKYKMQHINV</sequence>
<dbReference type="Pfam" id="PF00650">
    <property type="entry name" value="CRAL_TRIO"/>
    <property type="match status" value="1"/>
</dbReference>
<feature type="domain" description="CRAL-TRIO" evidence="1">
    <location>
        <begin position="25"/>
        <end position="191"/>
    </location>
</feature>
<dbReference type="OrthoDB" id="6682367at2759"/>
<dbReference type="EMBL" id="LNIX01000004">
    <property type="protein sequence ID" value="OXA55319.1"/>
    <property type="molecule type" value="Genomic_DNA"/>
</dbReference>
<reference evidence="2 3" key="1">
    <citation type="submission" date="2015-12" db="EMBL/GenBank/DDBJ databases">
        <title>The genome of Folsomia candida.</title>
        <authorList>
            <person name="Faddeeva A."/>
            <person name="Derks M.F."/>
            <person name="Anvar Y."/>
            <person name="Smit S."/>
            <person name="Van Straalen N."/>
            <person name="Roelofs D."/>
        </authorList>
    </citation>
    <scope>NUCLEOTIDE SEQUENCE [LARGE SCALE GENOMIC DNA]</scope>
    <source>
        <strain evidence="2 3">VU population</strain>
        <tissue evidence="2">Whole body</tissue>
    </source>
</reference>
<dbReference type="Gene3D" id="3.40.525.10">
    <property type="entry name" value="CRAL-TRIO lipid binding domain"/>
    <property type="match status" value="1"/>
</dbReference>
<dbReference type="PANTHER" id="PTHR10174:SF208">
    <property type="entry name" value="CRAL-TRIO DOMAIN-CONTAINING PROTEIN DDB_G0278031"/>
    <property type="match status" value="1"/>
</dbReference>
<evidence type="ECO:0000313" key="2">
    <source>
        <dbReference type="EMBL" id="OXA55319.1"/>
    </source>
</evidence>
<dbReference type="InterPro" id="IPR001251">
    <property type="entry name" value="CRAL-TRIO_dom"/>
</dbReference>
<comment type="caution">
    <text evidence="2">The sequence shown here is derived from an EMBL/GenBank/DDBJ whole genome shotgun (WGS) entry which is preliminary data.</text>
</comment>
<dbReference type="PROSITE" id="PS50191">
    <property type="entry name" value="CRAL_TRIO"/>
    <property type="match status" value="1"/>
</dbReference>
<feature type="non-terminal residue" evidence="2">
    <location>
        <position position="1"/>
    </location>
</feature>
<dbReference type="GO" id="GO:0016020">
    <property type="term" value="C:membrane"/>
    <property type="evidence" value="ECO:0007669"/>
    <property type="project" value="TreeGrafter"/>
</dbReference>
<dbReference type="AlphaFoldDB" id="A0A226ECY2"/>
<accession>A0A226ECY2</accession>
<dbReference type="Proteomes" id="UP000198287">
    <property type="component" value="Unassembled WGS sequence"/>
</dbReference>
<gene>
    <name evidence="2" type="ORF">Fcan01_10075</name>
</gene>
<dbReference type="CDD" id="cd00170">
    <property type="entry name" value="SEC14"/>
    <property type="match status" value="1"/>
</dbReference>
<organism evidence="2 3">
    <name type="scientific">Folsomia candida</name>
    <name type="common">Springtail</name>
    <dbReference type="NCBI Taxonomy" id="158441"/>
    <lineage>
        <taxon>Eukaryota</taxon>
        <taxon>Metazoa</taxon>
        <taxon>Ecdysozoa</taxon>
        <taxon>Arthropoda</taxon>
        <taxon>Hexapoda</taxon>
        <taxon>Collembola</taxon>
        <taxon>Entomobryomorpha</taxon>
        <taxon>Isotomoidea</taxon>
        <taxon>Isotomidae</taxon>
        <taxon>Proisotominae</taxon>
        <taxon>Folsomia</taxon>
    </lineage>
</organism>
<evidence type="ECO:0000313" key="3">
    <source>
        <dbReference type="Proteomes" id="UP000198287"/>
    </source>
</evidence>